<keyword evidence="3" id="KW-0808">Transferase</keyword>
<feature type="compositionally biased region" description="Low complexity" evidence="5">
    <location>
        <begin position="795"/>
        <end position="820"/>
    </location>
</feature>
<proteinExistence type="predicted"/>
<feature type="region of interest" description="Disordered" evidence="5">
    <location>
        <begin position="490"/>
        <end position="531"/>
    </location>
</feature>
<dbReference type="SUPFAM" id="SSF55785">
    <property type="entry name" value="PYP-like sensor domain (PAS domain)"/>
    <property type="match status" value="2"/>
</dbReference>
<protein>
    <recommendedName>
        <fullName evidence="2">histidine kinase</fullName>
        <ecNumber evidence="2">2.7.13.3</ecNumber>
    </recommendedName>
</protein>
<dbReference type="Pfam" id="PF00989">
    <property type="entry name" value="PAS"/>
    <property type="match status" value="1"/>
</dbReference>
<comment type="catalytic activity">
    <reaction evidence="1">
        <text>ATP + protein L-histidine = ADP + protein N-phospho-L-histidine.</text>
        <dbReference type="EC" id="2.7.13.3"/>
    </reaction>
</comment>
<dbReference type="GO" id="GO:0005886">
    <property type="term" value="C:plasma membrane"/>
    <property type="evidence" value="ECO:0007669"/>
    <property type="project" value="TreeGrafter"/>
</dbReference>
<dbReference type="InterPro" id="IPR000014">
    <property type="entry name" value="PAS"/>
</dbReference>
<dbReference type="PROSITE" id="PS50112">
    <property type="entry name" value="PAS"/>
    <property type="match status" value="1"/>
</dbReference>
<feature type="compositionally biased region" description="Low complexity" evidence="5">
    <location>
        <begin position="704"/>
        <end position="716"/>
    </location>
</feature>
<name>A0A1H5ETW1_9BRAD</name>
<dbReference type="Pfam" id="PF02518">
    <property type="entry name" value="HATPase_c"/>
    <property type="match status" value="1"/>
</dbReference>
<evidence type="ECO:0000256" key="2">
    <source>
        <dbReference type="ARBA" id="ARBA00012438"/>
    </source>
</evidence>
<dbReference type="Gene3D" id="3.30.450.20">
    <property type="entry name" value="PAS domain"/>
    <property type="match status" value="1"/>
</dbReference>
<dbReference type="RefSeq" id="WP_244549780.1">
    <property type="nucleotide sequence ID" value="NZ_FNTH01000001.1"/>
</dbReference>
<dbReference type="EC" id="2.7.13.3" evidence="2"/>
<evidence type="ECO:0000313" key="8">
    <source>
        <dbReference type="EMBL" id="SED94444.1"/>
    </source>
</evidence>
<dbReference type="PROSITE" id="PS50109">
    <property type="entry name" value="HIS_KIN"/>
    <property type="match status" value="1"/>
</dbReference>
<evidence type="ECO:0000256" key="3">
    <source>
        <dbReference type="ARBA" id="ARBA00022679"/>
    </source>
</evidence>
<dbReference type="GO" id="GO:0006355">
    <property type="term" value="P:regulation of DNA-templated transcription"/>
    <property type="evidence" value="ECO:0007669"/>
    <property type="project" value="InterPro"/>
</dbReference>
<dbReference type="SMART" id="SM00388">
    <property type="entry name" value="HisKA"/>
    <property type="match status" value="1"/>
</dbReference>
<evidence type="ECO:0000259" key="6">
    <source>
        <dbReference type="PROSITE" id="PS50109"/>
    </source>
</evidence>
<dbReference type="PANTHER" id="PTHR43047">
    <property type="entry name" value="TWO-COMPONENT HISTIDINE PROTEIN KINASE"/>
    <property type="match status" value="1"/>
</dbReference>
<feature type="compositionally biased region" description="Low complexity" evidence="5">
    <location>
        <begin position="233"/>
        <end position="254"/>
    </location>
</feature>
<organism evidence="8 9">
    <name type="scientific">Bradyrhizobium erythrophlei</name>
    <dbReference type="NCBI Taxonomy" id="1437360"/>
    <lineage>
        <taxon>Bacteria</taxon>
        <taxon>Pseudomonadati</taxon>
        <taxon>Pseudomonadota</taxon>
        <taxon>Alphaproteobacteria</taxon>
        <taxon>Hyphomicrobiales</taxon>
        <taxon>Nitrobacteraceae</taxon>
        <taxon>Bradyrhizobium</taxon>
    </lineage>
</organism>
<dbReference type="GO" id="GO:0000155">
    <property type="term" value="F:phosphorelay sensor kinase activity"/>
    <property type="evidence" value="ECO:0007669"/>
    <property type="project" value="InterPro"/>
</dbReference>
<dbReference type="CDD" id="cd00082">
    <property type="entry name" value="HisKA"/>
    <property type="match status" value="1"/>
</dbReference>
<dbReference type="Pfam" id="PF13188">
    <property type="entry name" value="PAS_8"/>
    <property type="match status" value="1"/>
</dbReference>
<dbReference type="PANTHER" id="PTHR43047:SF72">
    <property type="entry name" value="OSMOSENSING HISTIDINE PROTEIN KINASE SLN1"/>
    <property type="match status" value="1"/>
</dbReference>
<reference evidence="8 9" key="1">
    <citation type="submission" date="2016-10" db="EMBL/GenBank/DDBJ databases">
        <authorList>
            <person name="de Groot N.N."/>
        </authorList>
    </citation>
    <scope>NUCLEOTIDE SEQUENCE [LARGE SCALE GENOMIC DNA]</scope>
    <source>
        <strain evidence="8 9">MT12</strain>
    </source>
</reference>
<gene>
    <name evidence="8" type="ORF">SAMN05444164_6373</name>
</gene>
<feature type="region of interest" description="Disordered" evidence="5">
    <location>
        <begin position="795"/>
        <end position="827"/>
    </location>
</feature>
<dbReference type="InterPro" id="IPR035965">
    <property type="entry name" value="PAS-like_dom_sf"/>
</dbReference>
<dbReference type="InterPro" id="IPR003594">
    <property type="entry name" value="HATPase_dom"/>
</dbReference>
<evidence type="ECO:0000313" key="9">
    <source>
        <dbReference type="Proteomes" id="UP000198992"/>
    </source>
</evidence>
<sequence length="1366" mass="143687">MSDAEFQIQALGDVRLADHAAGALPAWLWSADGARILWANPVGAQVFGAANGADLAKRALGPADPHRRQVARLGPSLDAGGAVRLERLRGFGAAPGMLATCGCRRIDLPDGSHGILMSALNASGRNMPLAERLLRLVQGLPRPAAAFNGDGLLVATNEAARSLPGLHDLTEAGLDAARDEALAQGRAAASVAIGRVVLQRIGHGADRALIALIKPAAHLAAKPAAPIVPEPAAPETAAPEAPVAAAAPQEAAAVEPPPAPAAVEPPTAHEEAPAPTSEAPASFTLFDALDPQLEERIAIEPIVSVTESEPAGVAPSPAPEETHVETAPVATAAFDTTPDESPAVEEPLSEALIEVPAEAQVEAPARPAPPLASAELTHAEQAPVETVPLDTTPDETPAVEEPLSEALIEVPAEAQVEAPAHPAPPLESAELAHAEQAPVETTPLDTTPDELAAVEEPLSEALIEVPAAAHVEAPKPEPTLDLEETAHAPAPEISAPPAEPVPSPSPYAIADVPPPPPAAEPAPATLAPVPPPSWLDEPLPVRRHPLRFMWQMDHEARFSLGSDEFTRLIGLHTAAGFGRLWSDIAESFGLDPEGRVLKAFASRDTWSGITLHWPVDGGRLPVELSGLPVFDRNRNFAGYRGFGVCRDLDGLARLAALRRYEFFSGSIAPRSLSADVAPAPRTAAPPGPVAPHDVSPPPDPTAAPPEELTEPTAAETSHQADPDHAVETPQETKGETKGGTQEETHDVRHGPPQNVVQFRLAGDNRPPSLTPVENNAFNELARQLSARLESEAGLTATTNERATTEAVAEEPPAVEPSQEAEAPRPQEMVAQLETPADAPKAGWLAATEPAPRGESRRDRALLDLLPVGILIYRLDRLLYANHAFLARMGYDSLHALEAAGGLDALYVEPGVSQASSTSGTGTPVTISANQNADDGAQSVSAEARLHTITWDDDSALALIFARTLNEDAAVALSDPEPGPEPVATAEPMLAPLPPQAGHADAEELGAILDTAAEGIIMFDAEGNIHSCNRSAEALFGYDGDEFVTHNLADLFAPESQHGIFDYLTSVKSAGVASLLDHGRETLGRVRQGGIIPLSVTMGRTRADGPNFFAVFRDLSQTRKSEGELREARRLAERAANAKSDMLARISHELRTPLNAVIGFAEVMIGERFGALGNERYVEYMKDIRASGERVIAIVNDLLDLSRIETGKLDLAFTSQNLNEMVESCVAVMQPQANRERIIIRTSLAHTLPPVVADARALRQITLNLIGNSIHLANAGGQVIVSTALSDFGEVMLRVRDTGQSLNDNEVAAALEPFRAPTPSDQAGSGGVSLSLTKALVEANRAKFQIRTGGRTGTLIEIVFSHAAARV</sequence>
<dbReference type="SUPFAM" id="SSF55874">
    <property type="entry name" value="ATPase domain of HSP90 chaperone/DNA topoisomerase II/histidine kinase"/>
    <property type="match status" value="1"/>
</dbReference>
<dbReference type="NCBIfam" id="TIGR00229">
    <property type="entry name" value="sensory_box"/>
    <property type="match status" value="1"/>
</dbReference>
<feature type="region of interest" description="Disordered" evidence="5">
    <location>
        <begin position="230"/>
        <end position="277"/>
    </location>
</feature>
<feature type="domain" description="Histidine kinase" evidence="6">
    <location>
        <begin position="1144"/>
        <end position="1363"/>
    </location>
</feature>
<keyword evidence="4 8" id="KW-0418">Kinase</keyword>
<dbReference type="EMBL" id="FNTH01000001">
    <property type="protein sequence ID" value="SED94444.1"/>
    <property type="molecule type" value="Genomic_DNA"/>
</dbReference>
<dbReference type="InterPro" id="IPR005467">
    <property type="entry name" value="His_kinase_dom"/>
</dbReference>
<dbReference type="GO" id="GO:0009927">
    <property type="term" value="F:histidine phosphotransfer kinase activity"/>
    <property type="evidence" value="ECO:0007669"/>
    <property type="project" value="TreeGrafter"/>
</dbReference>
<evidence type="ECO:0000256" key="5">
    <source>
        <dbReference type="SAM" id="MobiDB-lite"/>
    </source>
</evidence>
<dbReference type="Proteomes" id="UP000198992">
    <property type="component" value="Unassembled WGS sequence"/>
</dbReference>
<evidence type="ECO:0000256" key="1">
    <source>
        <dbReference type="ARBA" id="ARBA00000085"/>
    </source>
</evidence>
<evidence type="ECO:0000259" key="7">
    <source>
        <dbReference type="PROSITE" id="PS50112"/>
    </source>
</evidence>
<feature type="compositionally biased region" description="Basic and acidic residues" evidence="5">
    <location>
        <begin position="718"/>
        <end position="749"/>
    </location>
</feature>
<dbReference type="CDD" id="cd00130">
    <property type="entry name" value="PAS"/>
    <property type="match status" value="1"/>
</dbReference>
<accession>A0A1H5ETW1</accession>
<dbReference type="Pfam" id="PF00512">
    <property type="entry name" value="HisKA"/>
    <property type="match status" value="1"/>
</dbReference>
<dbReference type="SUPFAM" id="SSF47384">
    <property type="entry name" value="Homodimeric domain of signal transducing histidine kinase"/>
    <property type="match status" value="1"/>
</dbReference>
<dbReference type="InterPro" id="IPR036890">
    <property type="entry name" value="HATPase_C_sf"/>
</dbReference>
<feature type="region of interest" description="Disordered" evidence="5">
    <location>
        <begin position="677"/>
        <end position="753"/>
    </location>
</feature>
<dbReference type="InterPro" id="IPR013767">
    <property type="entry name" value="PAS_fold"/>
</dbReference>
<dbReference type="InterPro" id="IPR036097">
    <property type="entry name" value="HisK_dim/P_sf"/>
</dbReference>
<feature type="domain" description="PAS" evidence="7">
    <location>
        <begin position="1000"/>
        <end position="1070"/>
    </location>
</feature>
<evidence type="ECO:0000256" key="4">
    <source>
        <dbReference type="ARBA" id="ARBA00022777"/>
    </source>
</evidence>
<dbReference type="SMART" id="SM00091">
    <property type="entry name" value="PAS"/>
    <property type="match status" value="2"/>
</dbReference>
<dbReference type="Gene3D" id="1.10.287.130">
    <property type="match status" value="1"/>
</dbReference>
<feature type="compositionally biased region" description="Pro residues" evidence="5">
    <location>
        <begin position="683"/>
        <end position="703"/>
    </location>
</feature>
<dbReference type="SMART" id="SM00387">
    <property type="entry name" value="HATPase_c"/>
    <property type="match status" value="1"/>
</dbReference>
<dbReference type="InterPro" id="IPR003661">
    <property type="entry name" value="HisK_dim/P_dom"/>
</dbReference>
<dbReference type="Gene3D" id="3.30.565.10">
    <property type="entry name" value="Histidine kinase-like ATPase, C-terminal domain"/>
    <property type="match status" value="1"/>
</dbReference>